<organism evidence="10 11">
    <name type="scientific">Psilocybe cf. subviscida</name>
    <dbReference type="NCBI Taxonomy" id="2480587"/>
    <lineage>
        <taxon>Eukaryota</taxon>
        <taxon>Fungi</taxon>
        <taxon>Dikarya</taxon>
        <taxon>Basidiomycota</taxon>
        <taxon>Agaricomycotina</taxon>
        <taxon>Agaricomycetes</taxon>
        <taxon>Agaricomycetidae</taxon>
        <taxon>Agaricales</taxon>
        <taxon>Agaricineae</taxon>
        <taxon>Strophariaceae</taxon>
        <taxon>Psilocybe</taxon>
    </lineage>
</organism>
<feature type="chain" id="PRO_5034009840" description="Palmitoyl-protein thioesterase 1" evidence="9">
    <location>
        <begin position="18"/>
        <end position="312"/>
    </location>
</feature>
<comment type="similarity">
    <text evidence="1">Belongs to the palmitoyl-protein thioesterase family.</text>
</comment>
<dbReference type="InterPro" id="IPR002472">
    <property type="entry name" value="Palm_thioest"/>
</dbReference>
<comment type="caution">
    <text evidence="10">The sequence shown here is derived from an EMBL/GenBank/DDBJ whole genome shotgun (WGS) entry which is preliminary data.</text>
</comment>
<dbReference type="PANTHER" id="PTHR11247:SF8">
    <property type="entry name" value="PALMITOYL-PROTEIN THIOESTERASE 1"/>
    <property type="match status" value="1"/>
</dbReference>
<evidence type="ECO:0000313" key="10">
    <source>
        <dbReference type="EMBL" id="KAF5322663.1"/>
    </source>
</evidence>
<dbReference type="PRINTS" id="PR00414">
    <property type="entry name" value="PPTHIESTRASE"/>
</dbReference>
<dbReference type="EMBL" id="JAACJJ010000028">
    <property type="protein sequence ID" value="KAF5322663.1"/>
    <property type="molecule type" value="Genomic_DNA"/>
</dbReference>
<evidence type="ECO:0000256" key="1">
    <source>
        <dbReference type="ARBA" id="ARBA00010758"/>
    </source>
</evidence>
<proteinExistence type="inferred from homology"/>
<keyword evidence="6" id="KW-1015">Disulfide bond</keyword>
<protein>
    <recommendedName>
        <fullName evidence="3">Palmitoyl-protein thioesterase 1</fullName>
        <ecNumber evidence="2">3.1.2.22</ecNumber>
    </recommendedName>
    <alternativeName>
        <fullName evidence="8">Palmitoyl-protein hydrolase 1</fullName>
    </alternativeName>
</protein>
<keyword evidence="5" id="KW-0378">Hydrolase</keyword>
<dbReference type="SUPFAM" id="SSF53474">
    <property type="entry name" value="alpha/beta-Hydrolases"/>
    <property type="match status" value="1"/>
</dbReference>
<evidence type="ECO:0000256" key="6">
    <source>
        <dbReference type="ARBA" id="ARBA00023157"/>
    </source>
</evidence>
<accession>A0A8H5F478</accession>
<reference evidence="10 11" key="1">
    <citation type="journal article" date="2020" name="ISME J.">
        <title>Uncovering the hidden diversity of litter-decomposition mechanisms in mushroom-forming fungi.</title>
        <authorList>
            <person name="Floudas D."/>
            <person name="Bentzer J."/>
            <person name="Ahren D."/>
            <person name="Johansson T."/>
            <person name="Persson P."/>
            <person name="Tunlid A."/>
        </authorList>
    </citation>
    <scope>NUCLEOTIDE SEQUENCE [LARGE SCALE GENOMIC DNA]</scope>
    <source>
        <strain evidence="10 11">CBS 101986</strain>
    </source>
</reference>
<name>A0A8H5F478_9AGAR</name>
<sequence>MLRALVLALSFGLLALASKPPRPVVVWHGLGDSHSSPGMLDFLEGIKVIHPGIYVHSVYIEEELDKDRKAGFYGNVNSQVELVADQLANIPELQDGFDAIGFSQGGQFLRAYIERYNTPAVNNLITFGSQHMGVSDIAECGRFDFVCQAARRVALGAVYGQWAQENIVQAQYFRDPSRLETYLEVNTFLADINNEAPDSRNRTYVQNLASLNKLVLVLFTEDKTVVPKESGWFGAEEIVDDGYSVLRHQIPLTPQAKNIVPMQKLPIYTEDWIGLRQLDDRGGIVFKTCKGVHMQLGDCWKGLVANFTGGTA</sequence>
<feature type="signal peptide" evidence="9">
    <location>
        <begin position="1"/>
        <end position="17"/>
    </location>
</feature>
<evidence type="ECO:0000256" key="3">
    <source>
        <dbReference type="ARBA" id="ARBA00014212"/>
    </source>
</evidence>
<dbReference type="InterPro" id="IPR029058">
    <property type="entry name" value="AB_hydrolase_fold"/>
</dbReference>
<dbReference type="GO" id="GO:0008474">
    <property type="term" value="F:palmitoyl-(protein) hydrolase activity"/>
    <property type="evidence" value="ECO:0007669"/>
    <property type="project" value="UniProtKB-EC"/>
</dbReference>
<evidence type="ECO:0000256" key="8">
    <source>
        <dbReference type="ARBA" id="ARBA00031934"/>
    </source>
</evidence>
<keyword evidence="4 9" id="KW-0732">Signal</keyword>
<dbReference type="PANTHER" id="PTHR11247">
    <property type="entry name" value="PALMITOYL-PROTEIN THIOESTERASE/DOLICHYLDIPHOSPHATASE 1"/>
    <property type="match status" value="1"/>
</dbReference>
<gene>
    <name evidence="10" type="ORF">D9619_001430</name>
</gene>
<evidence type="ECO:0000256" key="2">
    <source>
        <dbReference type="ARBA" id="ARBA00012423"/>
    </source>
</evidence>
<dbReference type="FunFam" id="3.40.50.1820:FF:000107">
    <property type="entry name" value="Palmitoyl-protein thioesterase 1"/>
    <property type="match status" value="1"/>
</dbReference>
<dbReference type="Gene3D" id="3.40.50.1820">
    <property type="entry name" value="alpha/beta hydrolase"/>
    <property type="match status" value="1"/>
</dbReference>
<evidence type="ECO:0000256" key="5">
    <source>
        <dbReference type="ARBA" id="ARBA00022801"/>
    </source>
</evidence>
<evidence type="ECO:0000313" key="11">
    <source>
        <dbReference type="Proteomes" id="UP000567179"/>
    </source>
</evidence>
<dbReference type="Proteomes" id="UP000567179">
    <property type="component" value="Unassembled WGS sequence"/>
</dbReference>
<evidence type="ECO:0000256" key="7">
    <source>
        <dbReference type="ARBA" id="ARBA00023180"/>
    </source>
</evidence>
<keyword evidence="11" id="KW-1185">Reference proteome</keyword>
<evidence type="ECO:0000256" key="4">
    <source>
        <dbReference type="ARBA" id="ARBA00022729"/>
    </source>
</evidence>
<dbReference type="EC" id="3.1.2.22" evidence="2"/>
<dbReference type="Pfam" id="PF02089">
    <property type="entry name" value="Palm_thioest"/>
    <property type="match status" value="1"/>
</dbReference>
<dbReference type="AlphaFoldDB" id="A0A8H5F478"/>
<keyword evidence="7" id="KW-0325">Glycoprotein</keyword>
<dbReference type="OrthoDB" id="10263094at2759"/>
<evidence type="ECO:0000256" key="9">
    <source>
        <dbReference type="SAM" id="SignalP"/>
    </source>
</evidence>